<dbReference type="Proteomes" id="UP000095287">
    <property type="component" value="Unplaced"/>
</dbReference>
<feature type="compositionally biased region" description="Polar residues" evidence="1">
    <location>
        <begin position="52"/>
        <end position="76"/>
    </location>
</feature>
<proteinExistence type="predicted"/>
<accession>A0A1I7YQZ0</accession>
<dbReference type="WBParaSite" id="L893_g18832.t1">
    <property type="protein sequence ID" value="L893_g18832.t1"/>
    <property type="gene ID" value="L893_g18832"/>
</dbReference>
<sequence>MSTVCCAEQRRNAVIIGEHLAPGRLTTKGDNLTITKPPIGALEKRTPIGTARSRTFSEPRTTGSVAPTTWKRSSEH</sequence>
<feature type="region of interest" description="Disordered" evidence="1">
    <location>
        <begin position="48"/>
        <end position="76"/>
    </location>
</feature>
<evidence type="ECO:0000313" key="2">
    <source>
        <dbReference type="Proteomes" id="UP000095287"/>
    </source>
</evidence>
<name>A0A1I7YQZ0_9BILA</name>
<evidence type="ECO:0000256" key="1">
    <source>
        <dbReference type="SAM" id="MobiDB-lite"/>
    </source>
</evidence>
<organism evidence="2 3">
    <name type="scientific">Steinernema glaseri</name>
    <dbReference type="NCBI Taxonomy" id="37863"/>
    <lineage>
        <taxon>Eukaryota</taxon>
        <taxon>Metazoa</taxon>
        <taxon>Ecdysozoa</taxon>
        <taxon>Nematoda</taxon>
        <taxon>Chromadorea</taxon>
        <taxon>Rhabditida</taxon>
        <taxon>Tylenchina</taxon>
        <taxon>Panagrolaimomorpha</taxon>
        <taxon>Strongyloidoidea</taxon>
        <taxon>Steinernematidae</taxon>
        <taxon>Steinernema</taxon>
    </lineage>
</organism>
<protein>
    <submittedName>
        <fullName evidence="3">FAA_hydrolase domain-containing protein</fullName>
    </submittedName>
</protein>
<dbReference type="AlphaFoldDB" id="A0A1I7YQZ0"/>
<reference evidence="3" key="1">
    <citation type="submission" date="2016-11" db="UniProtKB">
        <authorList>
            <consortium name="WormBaseParasite"/>
        </authorList>
    </citation>
    <scope>IDENTIFICATION</scope>
</reference>
<keyword evidence="2" id="KW-1185">Reference proteome</keyword>
<evidence type="ECO:0000313" key="3">
    <source>
        <dbReference type="WBParaSite" id="L893_g18832.t1"/>
    </source>
</evidence>